<keyword evidence="2" id="KW-1185">Reference proteome</keyword>
<dbReference type="WBParaSite" id="nRc.2.0.1.t41227-RA">
    <property type="protein sequence ID" value="nRc.2.0.1.t41227-RA"/>
    <property type="gene ID" value="nRc.2.0.1.g41227"/>
</dbReference>
<keyword evidence="1" id="KW-0732">Signal</keyword>
<evidence type="ECO:0000256" key="1">
    <source>
        <dbReference type="SAM" id="SignalP"/>
    </source>
</evidence>
<name>A0A915KQR0_ROMCU</name>
<organism evidence="2 3">
    <name type="scientific">Romanomermis culicivorax</name>
    <name type="common">Nematode worm</name>
    <dbReference type="NCBI Taxonomy" id="13658"/>
    <lineage>
        <taxon>Eukaryota</taxon>
        <taxon>Metazoa</taxon>
        <taxon>Ecdysozoa</taxon>
        <taxon>Nematoda</taxon>
        <taxon>Enoplea</taxon>
        <taxon>Dorylaimia</taxon>
        <taxon>Mermithida</taxon>
        <taxon>Mermithoidea</taxon>
        <taxon>Mermithidae</taxon>
        <taxon>Romanomermis</taxon>
    </lineage>
</organism>
<accession>A0A915KQR0</accession>
<reference evidence="3" key="1">
    <citation type="submission" date="2022-11" db="UniProtKB">
        <authorList>
            <consortium name="WormBaseParasite"/>
        </authorList>
    </citation>
    <scope>IDENTIFICATION</scope>
</reference>
<dbReference type="Proteomes" id="UP000887565">
    <property type="component" value="Unplaced"/>
</dbReference>
<feature type="signal peptide" evidence="1">
    <location>
        <begin position="1"/>
        <end position="19"/>
    </location>
</feature>
<feature type="chain" id="PRO_5037127131" evidence="1">
    <location>
        <begin position="20"/>
        <end position="75"/>
    </location>
</feature>
<dbReference type="AlphaFoldDB" id="A0A915KQR0"/>
<protein>
    <submittedName>
        <fullName evidence="3">Uncharacterized protein</fullName>
    </submittedName>
</protein>
<proteinExistence type="predicted"/>
<sequence length="75" mass="8238">MTFEFILAISLCLIPGYEAACLKHDEYMPGATESMRICQVPFMDGSCSSRFCIPKNLAGRPACCAHSCLCSDRPQ</sequence>
<evidence type="ECO:0000313" key="2">
    <source>
        <dbReference type="Proteomes" id="UP000887565"/>
    </source>
</evidence>
<evidence type="ECO:0000313" key="3">
    <source>
        <dbReference type="WBParaSite" id="nRc.2.0.1.t41227-RA"/>
    </source>
</evidence>